<accession>A0A1Y1I4A9</accession>
<feature type="domain" description="HYDIN/VesB/CFA65-like Ig-like" evidence="7">
    <location>
        <begin position="4429"/>
        <end position="4499"/>
    </location>
</feature>
<evidence type="ECO:0000313" key="9">
    <source>
        <dbReference type="Proteomes" id="UP000054558"/>
    </source>
</evidence>
<feature type="compositionally biased region" description="Low complexity" evidence="6">
    <location>
        <begin position="3048"/>
        <end position="3074"/>
    </location>
</feature>
<dbReference type="InterPro" id="IPR033305">
    <property type="entry name" value="Hydin-like"/>
</dbReference>
<feature type="region of interest" description="Disordered" evidence="6">
    <location>
        <begin position="1"/>
        <end position="27"/>
    </location>
</feature>
<feature type="compositionally biased region" description="Low complexity" evidence="6">
    <location>
        <begin position="1553"/>
        <end position="1568"/>
    </location>
</feature>
<evidence type="ECO:0000313" key="8">
    <source>
        <dbReference type="EMBL" id="GAQ85333.1"/>
    </source>
</evidence>
<dbReference type="PANTHER" id="PTHR23053">
    <property type="entry name" value="DLEC1 DELETED IN LUNG AND ESOPHAGEAL CANCER 1"/>
    <property type="match status" value="1"/>
</dbReference>
<dbReference type="STRING" id="105231.A0A1Y1I4A9"/>
<dbReference type="Gene3D" id="2.60.40.10">
    <property type="entry name" value="Immunoglobulins"/>
    <property type="match status" value="24"/>
</dbReference>
<feature type="region of interest" description="Disordered" evidence="6">
    <location>
        <begin position="851"/>
        <end position="874"/>
    </location>
</feature>
<evidence type="ECO:0000259" key="7">
    <source>
        <dbReference type="Pfam" id="PF22544"/>
    </source>
</evidence>
<evidence type="ECO:0000256" key="4">
    <source>
        <dbReference type="ARBA" id="ARBA00023069"/>
    </source>
</evidence>
<gene>
    <name evidence="8" type="ORF">KFL_002300050</name>
</gene>
<feature type="compositionally biased region" description="Low complexity" evidence="6">
    <location>
        <begin position="2495"/>
        <end position="2505"/>
    </location>
</feature>
<feature type="region of interest" description="Disordered" evidence="6">
    <location>
        <begin position="1764"/>
        <end position="1827"/>
    </location>
</feature>
<keyword evidence="9" id="KW-1185">Reference proteome</keyword>
<evidence type="ECO:0000256" key="2">
    <source>
        <dbReference type="ARBA" id="ARBA00004496"/>
    </source>
</evidence>
<feature type="region of interest" description="Disordered" evidence="6">
    <location>
        <begin position="3220"/>
        <end position="3271"/>
    </location>
</feature>
<dbReference type="Pfam" id="PF22544">
    <property type="entry name" value="HYDIN_VesB_CFA65-like_Ig"/>
    <property type="match status" value="3"/>
</dbReference>
<feature type="region of interest" description="Disordered" evidence="6">
    <location>
        <begin position="2952"/>
        <end position="2978"/>
    </location>
</feature>
<dbReference type="EMBL" id="DF237179">
    <property type="protein sequence ID" value="GAQ85333.1"/>
    <property type="molecule type" value="Genomic_DNA"/>
</dbReference>
<feature type="compositionally biased region" description="Low complexity" evidence="6">
    <location>
        <begin position="1588"/>
        <end position="1600"/>
    </location>
</feature>
<dbReference type="Proteomes" id="UP000054558">
    <property type="component" value="Unassembled WGS sequence"/>
</dbReference>
<proteinExistence type="predicted"/>
<name>A0A1Y1I4A9_KLENI</name>
<dbReference type="Gene3D" id="3.40.50.300">
    <property type="entry name" value="P-loop containing nucleotide triphosphate hydrolases"/>
    <property type="match status" value="1"/>
</dbReference>
<feature type="region of interest" description="Disordered" evidence="6">
    <location>
        <begin position="1628"/>
        <end position="1702"/>
    </location>
</feature>
<evidence type="ECO:0000256" key="6">
    <source>
        <dbReference type="SAM" id="MobiDB-lite"/>
    </source>
</evidence>
<feature type="region of interest" description="Disordered" evidence="6">
    <location>
        <begin position="1537"/>
        <end position="1608"/>
    </location>
</feature>
<feature type="domain" description="HYDIN/VesB/CFA65-like Ig-like" evidence="7">
    <location>
        <begin position="218"/>
        <end position="307"/>
    </location>
</feature>
<dbReference type="OrthoDB" id="442692at2759"/>
<keyword evidence="4" id="KW-0969">Cilium</keyword>
<feature type="region of interest" description="Disordered" evidence="6">
    <location>
        <begin position="2261"/>
        <end position="2282"/>
    </location>
</feature>
<feature type="compositionally biased region" description="Basic and acidic residues" evidence="6">
    <location>
        <begin position="1569"/>
        <end position="1578"/>
    </location>
</feature>
<dbReference type="InterPro" id="IPR013783">
    <property type="entry name" value="Ig-like_fold"/>
</dbReference>
<feature type="region of interest" description="Disordered" evidence="6">
    <location>
        <begin position="2325"/>
        <end position="2379"/>
    </location>
</feature>
<dbReference type="GO" id="GO:0005930">
    <property type="term" value="C:axoneme"/>
    <property type="evidence" value="ECO:0000318"/>
    <property type="project" value="GO_Central"/>
</dbReference>
<protein>
    <recommendedName>
        <fullName evidence="7">HYDIN/VesB/CFA65-like Ig-like domain-containing protein</fullName>
    </recommendedName>
</protein>
<comment type="subcellular location">
    <subcellularLocation>
        <location evidence="1">Cell projection</location>
        <location evidence="1">Cilium</location>
    </subcellularLocation>
    <subcellularLocation>
        <location evidence="2">Cytoplasm</location>
    </subcellularLocation>
</comment>
<dbReference type="InterPro" id="IPR027417">
    <property type="entry name" value="P-loop_NTPase"/>
</dbReference>
<feature type="compositionally biased region" description="Basic and acidic residues" evidence="6">
    <location>
        <begin position="3633"/>
        <end position="3648"/>
    </location>
</feature>
<dbReference type="InterPro" id="IPR053879">
    <property type="entry name" value="HYDIN_VesB_CFA65-like_Ig"/>
</dbReference>
<dbReference type="OMA" id="PCEWFVQ"/>
<evidence type="ECO:0000256" key="3">
    <source>
        <dbReference type="ARBA" id="ARBA00022490"/>
    </source>
</evidence>
<dbReference type="PANTHER" id="PTHR23053:SF0">
    <property type="entry name" value="HYDROCEPHALUS-INDUCING PROTEIN HOMOLOG"/>
    <property type="match status" value="1"/>
</dbReference>
<feature type="region of interest" description="Disordered" evidence="6">
    <location>
        <begin position="3610"/>
        <end position="3684"/>
    </location>
</feature>
<feature type="compositionally biased region" description="Basic and acidic residues" evidence="6">
    <location>
        <begin position="2476"/>
        <end position="2486"/>
    </location>
</feature>
<evidence type="ECO:0000256" key="5">
    <source>
        <dbReference type="ARBA" id="ARBA00023273"/>
    </source>
</evidence>
<feature type="domain" description="HYDIN/VesB/CFA65-like Ig-like" evidence="7">
    <location>
        <begin position="490"/>
        <end position="589"/>
    </location>
</feature>
<reference evidence="8 9" key="1">
    <citation type="journal article" date="2014" name="Nat. Commun.">
        <title>Klebsormidium flaccidum genome reveals primary factors for plant terrestrial adaptation.</title>
        <authorList>
            <person name="Hori K."/>
            <person name="Maruyama F."/>
            <person name="Fujisawa T."/>
            <person name="Togashi T."/>
            <person name="Yamamoto N."/>
            <person name="Seo M."/>
            <person name="Sato S."/>
            <person name="Yamada T."/>
            <person name="Mori H."/>
            <person name="Tajima N."/>
            <person name="Moriyama T."/>
            <person name="Ikeuchi M."/>
            <person name="Watanabe M."/>
            <person name="Wada H."/>
            <person name="Kobayashi K."/>
            <person name="Saito M."/>
            <person name="Masuda T."/>
            <person name="Sasaki-Sekimoto Y."/>
            <person name="Mashiguchi K."/>
            <person name="Awai K."/>
            <person name="Shimojima M."/>
            <person name="Masuda S."/>
            <person name="Iwai M."/>
            <person name="Nobusawa T."/>
            <person name="Narise T."/>
            <person name="Kondo S."/>
            <person name="Saito H."/>
            <person name="Sato R."/>
            <person name="Murakawa M."/>
            <person name="Ihara Y."/>
            <person name="Oshima-Yamada Y."/>
            <person name="Ohtaka K."/>
            <person name="Satoh M."/>
            <person name="Sonobe K."/>
            <person name="Ishii M."/>
            <person name="Ohtani R."/>
            <person name="Kanamori-Sato M."/>
            <person name="Honoki R."/>
            <person name="Miyazaki D."/>
            <person name="Mochizuki H."/>
            <person name="Umetsu J."/>
            <person name="Higashi K."/>
            <person name="Shibata D."/>
            <person name="Kamiya Y."/>
            <person name="Sato N."/>
            <person name="Nakamura Y."/>
            <person name="Tabata S."/>
            <person name="Ida S."/>
            <person name="Kurokawa K."/>
            <person name="Ohta H."/>
        </authorList>
    </citation>
    <scope>NUCLEOTIDE SEQUENCE [LARGE SCALE GENOMIC DNA]</scope>
    <source>
        <strain evidence="8 9">NIES-2285</strain>
    </source>
</reference>
<dbReference type="Pfam" id="PF14874">
    <property type="entry name" value="PapD-like"/>
    <property type="match status" value="2"/>
</dbReference>
<keyword evidence="5" id="KW-0966">Cell projection</keyword>
<keyword evidence="3" id="KW-0963">Cytoplasm</keyword>
<feature type="region of interest" description="Disordered" evidence="6">
    <location>
        <begin position="2462"/>
        <end position="2509"/>
    </location>
</feature>
<sequence>MERLQGDIASPRAAGVSSKKSSMTKGPLLGTTIKYKKYDEHGASDIGVQRAPSELLLDLARPPNSVADGKSRARPLIVERLDMRENTTQVESAVPEDEPLFQPFPPEIRFHNYKAFERYEALVYLRNNDKVVRRVRALPIESNHFSVELGIPKPISKRQVAPQHAEDGSSKVACGMEVCYKVVFQPDSTADFQGELHFVTERERFMLPIKATGARGALDIADSMSFADCPAKSVATKTFTVQNVGQRTAVFQLHAPPHFGITPSQGTLVVGGSMQMALSFHPPGAELYQGLLEVAYDTGECTVTRLSGRGHEVDIGLSTRALDFAPTFLHKTSTKTFRLQNRSAIKAPFSFKALPSAEAEAVARARALADLAAQEARERELLIRDDVSDGADSAGSDSEDEDRVLGSAHLALAKKFRALRAAAAADSGGFRSDIFAVSPAEGEIWPHGEVEVSVTFFPADPLQYQATVYCDVAGRAERIPVDFRGLGKGPRVLFTYESLDVGDVFVNSVRMYEVALCNKGDIDATFHLVPPTSAVAQRFAFQPQSGTLRVGESRNVQVRFCCEVMGAFSERFAWRIDGCLQDLTLEIKGSVVGPTFELDVRDLDFGHVSFGFPYTKSVLFHNTSDIPINFRLRIPQADPSGAAFEIEPEAGSIPSRQKQSFLVKITPQAARAFKEKLVVDLVGVRDGALEVPISAACSVPQVSLASHQLDFGTCFLRFPYEKTLEIFNESPLPARFSALPQPEQSQTLATYSLDPPSGVVAPMSAQTVTLTLSTERLGVCHVPAALKIDGREQPFTVTVAANGIGPKLKFEKPAVIGRRASAMHPGRKSARKSLAEVAKLIRSKEGPLIEKPTALEKSQSRRSSAATRKSAESLNDSARTSEIYPVEKVWSPCIDFGKVEVLKEVRKAILVVNESLIPANFKAFVGAKESPFAVDRREGVIEAGATLELHVTALLEDSLRFKDTLNVMVSDGGDYTIPLTATGTGSLILCEELDGGLLHFGPQFTARSFSREIILFNAGKRPQTVNWSAENRGEKEEEGDQKGQKRLSRVAASPLGESSRANTLSLGSIDESAEKGKESGGSPKPSSPVLKRTLSGRSGAENVAQKEPASVFKISPEQATIVPGGSCTFTLTGLATTPSAVKEMVVCKATLGKISAQLYSISLEADVTVPLLQFSSEKMTWAQSWDPAHENLTEETQPLTVKNVSKLPLSFTLRCQQPFSLDRLFLSLEPDEESTVYVSFDPGFATGRLTSTAKGRLTILYSDNPQRDSIELVGEVNFPNLKMEPARIDFGSVLNDTSRRTQVTLANVSALPVRYSWAFLEGDADDIHVSSGSGSVAQRSLGGGTGTPKRGAKLPANRIFDILPIKGCLMPGETETVEVSYYAHPNYRCKCVAVCEVEGGPDYELVLEAESSLIKYTLDRTSIDFGAQPFGRAIDREFTLHNSGRVPVDFKLDLSGVNKGSHLHVGPVKGHVAAGERQRFLVRFVPPVPDKFVERFTVEVAHFEPHEFVIYGEGIYPSVYLSLPRVRSERYETLKEEARRKLERAGPPRSIMPSPAGSHGAAGFGSFPRESHASRMRPDSLASRSKRSSATSARTGSGSKRNAAEKSVLSDADGAALAAEALLLDPTPVEARPRVSSGPESMDSVERPAEGTPRGTSPGHIIGIPTSIRPKLNGTSEYDGGKTRRSGPRSEKSFTTRLKNGPGSVFGGRHMLHEVYVPPEEEVEAEADRLALVEFLRAEQARAEGTKLGGKQFAFNLQMTKDPLDGPLSSNEAAANGVTRPLSTNGGGLRTPDASTPGGENRVRAALSKTPSRRVPPDAQPEGDPTGARAVVSTYVCDFGNVVKGAVRKKTIRVHNPNPTLASFALLNKSALLALGFVVEPESVPKLAEGEGADVTLTLQTARSPVGPIEVRAVIEIKGGPQVAVLLRADVMVPEVQLSADVVDFGAVQTGRCRVMSVQLWNPNGVPAEWAVKRHPDAAHSKDWGYFACEPATGTLQPGERINMEVKFTPGPDQEKYGIKFPIKVNANPRQPMVTCRAIGFDLRVVANPGFLDLGAILPGAPQAGERRFTLQNPSAVPIEVFSLDLDRQYLEEEEALKAAAGFEGLEVLTLPPREPGAPFWSPELLAAGSKVAEEKGDQIGDGNLWAVLSGPAVSCAAQTELLAGKYGVPVINVDTTILEWQVRRRERNEDGIKAEVEAEGVVMEAVEPLTEDQMGEALVERLSNEDCAKGLIIDGLSSQFVSSSKVAKLVLQSLGLRQEATSAAPVDTETGAPGESDAGTEAGVKWVGEKLVTVLLLRDSVEEAAAAAAAAQAADLEVAEAMKRAEEAASPKGGKARPPSSQGKKGKAAKSETKSASRRTSAVQPPPEAAAPKPKTPREELLEALGGATSENHVAVCEVDVAGRGEEELCGDLCALLPDVRSPEERAKEVPPPKEFQLVRQPPARVYRTMVPQFALLTVEQSAARTASPEPPESESSRTGEEELARSLSEGAVPSRGPSPSSGGENYVERTRWVIPPNGSVELLVRFQSDEVGRFDAVLGFEVLGAGAGSAASVACRAVCARPQISSDPRNVFYRKAKTRPLTAQLRKQFVITAGRFEFGPLLAGKNREGYQLGKHPENRERFRISNNGLFDCRVTFAFKNSGAVSGRSTPETSGFTPDESGFVGRGASKSVDPSSKDLKRIASAKTAVKGKKEVTPLKEVKENAPVEFTEEVFVVEPSVLQLKVDETQEIVVYAFPKEVGVVETTLVCTVEDNPEPVEFKLACNGEKPNVEIDGSKPEFQRLLVGSDDTRQLTVKNTCLLPVKWRLVGTEQLPEEFTVEPREGLLEPTAVSTTIAVRFRAAKSAAFQHDIKLQVFDAQELLGVVQEFPVSITAEAYSIEADVRFPSGPDVFPPNGGLDFGVVKVADDGLRTMTVRNLGKYPIGFCFNIRNAVLKELLSVTPLEGTIPPAGAGAPALGGRSRGRTRGGGRRNPTGSKDIELAIVEPLNGKRQQTIPVRVNVRAVYSKYTLVPGHGLNFGPTVYKTVAKPRTFEIANDGEFPFSFKLSPFSKRAGTPPTGTEAEATQPAAAPAKGDGKKGAGKSAPSPVPAAAPAGALDVGCFSLTPAAATVAPGTSQTVTVVFKAGQVAGTFRETVSVEVSDRDGADYPAGGVPYELGGEACVPGIAAEDFEGIFEEHLVVPALEPLLSTGKPIPGGVFAVRERVYSFGAVIASVGEAAEPGVTSEVKPNPAGARPASREKTKGAPASSVSAPSPVPATPAPNADGGQKGVKANLRLTNANKVPCTILLSVKPKGAGDSGVPFPMDVQPQRLEIPPHESRYVTASFCPSAIQSFSGILEAVVENGSDAKTRAFTCELRGEGALPHIRAELGVPADSASGNHAGGTGTPALRFSKLLLGRSLTLPLTLRNDGVLPASARLEAPVPESGFAVTDADGVPFRSGSSVTLEPGQRADLRVTFNPLEIKDYAQEVTMVVRHNHFDDQRIQLLGQGYMEDVTLEGLPDGDPSKIRFEDGPIGAPRTLAFVMKNRVDKHWRFAWPAVPFLKFSPAVGHLHAGAEKDVVVTFAPTETVSYTDKDLLLQLSAIKYQDESGPPPDWDDRMAVVRMVPEDQVPSPAEAADRPESGGKSKKAAAGKEKAAGGKAADAKKRPGSGKGPSAEATLEPGPVLAPAAQKPEGDGENSAATGPRLVQVIEVDPEPGHTLVAGGVKTLPVKLTAVADGARYACDVSAVQFKGTVMFQSRSFGFDVRNTSAVRMEYSWAVLKSDGSADSSQLFAINPEEGTVPAGETAHFAVRFSPVEVVDCNRMLVCNVVNLDPGSAPLSIPVDGKVIRPWCHFEFPEGTGTVAERRAVTPQDGEAKAEVGIGSETIRVLEFLSLGTRVKNTKRFHVLNPTSIAYEFVWEQQAVGRGFRVSEEGDELPRSAFACATRKGVIAGGKRFEMAFEYTPETQEPQESAWVFRIPERNISVPFELVGKVVEPRVSLDRASVNFGKVLVGGRGREMVTLVNEEHLPFPFSFEQLAPDGTGHPDRQAHPLVQFEPSAGTLAPDSRLPVKVTYAPAEEKALNMNVVCVVKRKAVKLTLNVKGEGYAVHDQLLMAGPEGSGPIEMVPVGSGGPNFIDYGQVLMNERSVRELTLVNSGSLDYTFLWRAGDCPSVQITPPSGTVRRGDRVSCEVAFQPTASDSTLASYEVTCAVTNGHRYRLLLSGSGHNPKVRFGFRTYDFGPCFLAGPGIAPRLTVLTITNGDVQDISLDLLFENTPDLEVFANPAVLCPGDSQDVRILFHPTAAVVYREVLRFQINGLSVIPVVINGEGTPLKIELADPKQSNISFGSIRLGQQATRMVKLLNRSKLPLTLSFEPSAAALAGLGVSCAPPKGVYLRPRDAAAFELQYKPGARHQLFTENLSVEVAGVNKTLLTMTGACLGVEVKLASDNVPFGSVVLGARLVKRVQLENTGDVGTRFVWETSRLGQNFSIDPVEGFLAPGQDCKVEVAFHPTRLSADARADGVECRVEGFGVLRMALTGTCVAAAAQDAPVAFVSPARSAQTKRVKVTNNSSEDWHIRPAIQNEYWTGGEVLEVLAGRDADYALTYRPMTMTKDGGPLHEGSVFFPRPDGTALLVKLTGQANPPAAAGESSFEVKAKTGFKAAVMVSNWLNKSQRFRAVLEVEKGDRSVTLTGPDLIDVPGLASREFKLRFYSYKAGSICAKATFVNEDTGEFLYHDLRFEVAPPGVVERFTLECPVRQQAVQLVRIQNPLDVPVVITGKCVTGDGKPVPQVAVPASTELKPKAETAIEVLYKPLLAESATCQLVMQSEQLGAYVYDLNLKSSPALPENPLSFSAPLGGRQTQLFRFRHYLPAKATFACSLENGTATGFEVTSATVSAAAAAGPDGMEVEVEVAFEPVMVGDQIRDCLLVRSPEAGDYVCTVTGRALPPAPQGPFTVKEKGSGIPFKNIFSKPVPFTYVVDNPAFVVSKGETIPAKKGVSLSVTFKAQPDTARNGKLLVTCAETSTPWVFYLQGA</sequence>
<feature type="region of interest" description="Disordered" evidence="6">
    <location>
        <begin position="2649"/>
        <end position="2673"/>
    </location>
</feature>
<feature type="compositionally biased region" description="Basic and acidic residues" evidence="6">
    <location>
        <begin position="1537"/>
        <end position="1546"/>
    </location>
</feature>
<organism evidence="8 9">
    <name type="scientific">Klebsormidium nitens</name>
    <name type="common">Green alga</name>
    <name type="synonym">Ulothrix nitens</name>
    <dbReference type="NCBI Taxonomy" id="105231"/>
    <lineage>
        <taxon>Eukaryota</taxon>
        <taxon>Viridiplantae</taxon>
        <taxon>Streptophyta</taxon>
        <taxon>Klebsormidiophyceae</taxon>
        <taxon>Klebsormidiales</taxon>
        <taxon>Klebsormidiaceae</taxon>
        <taxon>Klebsormidium</taxon>
    </lineage>
</organism>
<feature type="region of interest" description="Disordered" evidence="6">
    <location>
        <begin position="1026"/>
        <end position="1109"/>
    </location>
</feature>
<feature type="compositionally biased region" description="Basic and acidic residues" evidence="6">
    <location>
        <begin position="1031"/>
        <end position="1043"/>
    </location>
</feature>
<feature type="region of interest" description="Disordered" evidence="6">
    <location>
        <begin position="3048"/>
        <end position="3090"/>
    </location>
</feature>
<evidence type="ECO:0000256" key="1">
    <source>
        <dbReference type="ARBA" id="ARBA00004138"/>
    </source>
</evidence>
<dbReference type="GO" id="GO:1904158">
    <property type="term" value="P:axonemal central apparatus assembly"/>
    <property type="evidence" value="ECO:0000318"/>
    <property type="project" value="GO_Central"/>
</dbReference>
<dbReference type="GO" id="GO:0003341">
    <property type="term" value="P:cilium movement"/>
    <property type="evidence" value="ECO:0000318"/>
    <property type="project" value="GO_Central"/>
</dbReference>